<feature type="transmembrane region" description="Helical" evidence="12">
    <location>
        <begin position="49"/>
        <end position="69"/>
    </location>
</feature>
<comment type="similarity">
    <text evidence="3">Belongs to the nurim family.</text>
</comment>
<proteinExistence type="inferred from homology"/>
<keyword evidence="9 12" id="KW-1133">Transmembrane helix</keyword>
<dbReference type="EMBL" id="JARYGZ010000001">
    <property type="protein sequence ID" value="MDH7637880.1"/>
    <property type="molecule type" value="Genomic_DNA"/>
</dbReference>
<evidence type="ECO:0000313" key="14">
    <source>
        <dbReference type="Proteomes" id="UP001160625"/>
    </source>
</evidence>
<comment type="subcellular location">
    <subcellularLocation>
        <location evidence="2">Membrane</location>
        <topology evidence="2">Multi-pass membrane protein</topology>
    </subcellularLocation>
</comment>
<keyword evidence="8 12" id="KW-0812">Transmembrane</keyword>
<dbReference type="InterPro" id="IPR033580">
    <property type="entry name" value="Nurim-like"/>
</dbReference>
<feature type="transmembrane region" description="Helical" evidence="12">
    <location>
        <begin position="120"/>
        <end position="150"/>
    </location>
</feature>
<comment type="caution">
    <text evidence="13">The sequence shown here is derived from an EMBL/GenBank/DDBJ whole genome shotgun (WGS) entry which is preliminary data.</text>
</comment>
<dbReference type="Gene3D" id="1.20.120.1630">
    <property type="match status" value="1"/>
</dbReference>
<evidence type="ECO:0000256" key="7">
    <source>
        <dbReference type="ARBA" id="ARBA00022691"/>
    </source>
</evidence>
<evidence type="ECO:0000256" key="11">
    <source>
        <dbReference type="ARBA" id="ARBA00048134"/>
    </source>
</evidence>
<dbReference type="Proteomes" id="UP001160625">
    <property type="component" value="Unassembled WGS sequence"/>
</dbReference>
<dbReference type="PANTHER" id="PTHR31040:SF1">
    <property type="entry name" value="NURIM"/>
    <property type="match status" value="1"/>
</dbReference>
<evidence type="ECO:0000256" key="10">
    <source>
        <dbReference type="ARBA" id="ARBA00023136"/>
    </source>
</evidence>
<feature type="transmembrane region" description="Helical" evidence="12">
    <location>
        <begin position="90"/>
        <end position="108"/>
    </location>
</feature>
<evidence type="ECO:0000256" key="2">
    <source>
        <dbReference type="ARBA" id="ARBA00004141"/>
    </source>
</evidence>
<dbReference type="GO" id="GO:0004671">
    <property type="term" value="F:protein C-terminal S-isoprenylcysteine carboxyl O-methyltransferase activity"/>
    <property type="evidence" value="ECO:0007669"/>
    <property type="project" value="UniProtKB-EC"/>
</dbReference>
<evidence type="ECO:0000256" key="3">
    <source>
        <dbReference type="ARBA" id="ARBA00010631"/>
    </source>
</evidence>
<dbReference type="RefSeq" id="WP_281043219.1">
    <property type="nucleotide sequence ID" value="NZ_JARYGZ010000001.1"/>
</dbReference>
<evidence type="ECO:0000256" key="9">
    <source>
        <dbReference type="ARBA" id="ARBA00022989"/>
    </source>
</evidence>
<keyword evidence="7" id="KW-0949">S-adenosyl-L-methionine</keyword>
<dbReference type="NCBIfam" id="NF045656">
    <property type="entry name" value="MeththiolMtaseMddA"/>
    <property type="match status" value="1"/>
</dbReference>
<gene>
    <name evidence="13" type="ORF">QGN17_03965</name>
</gene>
<dbReference type="GO" id="GO:0032259">
    <property type="term" value="P:methylation"/>
    <property type="evidence" value="ECO:0007669"/>
    <property type="project" value="UniProtKB-KW"/>
</dbReference>
<evidence type="ECO:0000256" key="1">
    <source>
        <dbReference type="ARBA" id="ARBA00002096"/>
    </source>
</evidence>
<accession>A0ABT6MXZ4</accession>
<keyword evidence="6 13" id="KW-0808">Transferase</keyword>
<name>A0ABT6MXZ4_9SPHN</name>
<dbReference type="PANTHER" id="PTHR31040">
    <property type="entry name" value="NURIM"/>
    <property type="match status" value="1"/>
</dbReference>
<dbReference type="InterPro" id="IPR054700">
    <property type="entry name" value="MddA"/>
</dbReference>
<keyword evidence="5 13" id="KW-0489">Methyltransferase</keyword>
<dbReference type="EC" id="2.1.1.334" evidence="4"/>
<evidence type="ECO:0000256" key="8">
    <source>
        <dbReference type="ARBA" id="ARBA00022692"/>
    </source>
</evidence>
<sequence>MIRSLHLLFGIVAYAIFLVVFLYLVGFVADLPMLPTTVDRPEPTMPAGVAVMVDVGLILIFGLQHSVMARRGFKRAWTRIVPEPIERSTYMLFACIALVLMFALWQPIPATLWDARGEPLGILLWALCGMGWAIVLLSTFLLNHFELFGLQQVWNALRQRAAVAPQLRQPLFYRVVRHPLYSGFFIAFWATPHMTLGHLLLAIGMSAYMLIAIVYEERDLIALFGAEYEAYRGRVGKLMPRFWRS</sequence>
<evidence type="ECO:0000256" key="6">
    <source>
        <dbReference type="ARBA" id="ARBA00022679"/>
    </source>
</evidence>
<evidence type="ECO:0000313" key="13">
    <source>
        <dbReference type="EMBL" id="MDH7637880.1"/>
    </source>
</evidence>
<evidence type="ECO:0000256" key="12">
    <source>
        <dbReference type="SAM" id="Phobius"/>
    </source>
</evidence>
<feature type="transmembrane region" description="Helical" evidence="12">
    <location>
        <begin position="196"/>
        <end position="215"/>
    </location>
</feature>
<comment type="catalytic activity">
    <reaction evidence="11">
        <text>methanethiol + S-adenosyl-L-methionine = dimethyl sulfide + S-adenosyl-L-homocysteine + H(+)</text>
        <dbReference type="Rhea" id="RHEA:50428"/>
        <dbReference type="ChEBI" id="CHEBI:15378"/>
        <dbReference type="ChEBI" id="CHEBI:16007"/>
        <dbReference type="ChEBI" id="CHEBI:17437"/>
        <dbReference type="ChEBI" id="CHEBI:57856"/>
        <dbReference type="ChEBI" id="CHEBI:59789"/>
        <dbReference type="EC" id="2.1.1.334"/>
    </reaction>
</comment>
<keyword evidence="14" id="KW-1185">Reference proteome</keyword>
<evidence type="ECO:0000256" key="5">
    <source>
        <dbReference type="ARBA" id="ARBA00022603"/>
    </source>
</evidence>
<protein>
    <recommendedName>
        <fullName evidence="4">methanethiol S-methyltransferase</fullName>
        <ecNumber evidence="4">2.1.1.334</ecNumber>
    </recommendedName>
</protein>
<comment type="function">
    <text evidence="1">Catalyzes the methylation of methanethiol (MeSH) to yield dimethylsulphide (DMS).</text>
</comment>
<feature type="transmembrane region" description="Helical" evidence="12">
    <location>
        <begin position="7"/>
        <end position="29"/>
    </location>
</feature>
<organism evidence="13 14">
    <name type="scientific">Sphingomonas oryzagri</name>
    <dbReference type="NCBI Taxonomy" id="3042314"/>
    <lineage>
        <taxon>Bacteria</taxon>
        <taxon>Pseudomonadati</taxon>
        <taxon>Pseudomonadota</taxon>
        <taxon>Alphaproteobacteria</taxon>
        <taxon>Sphingomonadales</taxon>
        <taxon>Sphingomonadaceae</taxon>
        <taxon>Sphingomonas</taxon>
    </lineage>
</organism>
<reference evidence="13" key="1">
    <citation type="submission" date="2023-04" db="EMBL/GenBank/DDBJ databases">
        <title>Sphingomonas sp. MAHUQ-71 isolated from rice field.</title>
        <authorList>
            <person name="Huq M.A."/>
        </authorList>
    </citation>
    <scope>NUCLEOTIDE SEQUENCE</scope>
    <source>
        <strain evidence="13">MAHUQ-71</strain>
    </source>
</reference>
<evidence type="ECO:0000256" key="4">
    <source>
        <dbReference type="ARBA" id="ARBA00012149"/>
    </source>
</evidence>
<keyword evidence="10 12" id="KW-0472">Membrane</keyword>